<dbReference type="Gene3D" id="2.30.30.30">
    <property type="match status" value="1"/>
</dbReference>
<keyword evidence="4" id="KW-1185">Reference proteome</keyword>
<dbReference type="FunFam" id="2.30.30.30:FF:000003">
    <property type="entry name" value="Elongation factor P"/>
    <property type="match status" value="1"/>
</dbReference>
<dbReference type="Gene3D" id="2.40.50.140">
    <property type="entry name" value="Nucleic acid-binding proteins"/>
    <property type="match status" value="1"/>
</dbReference>
<dbReference type="AlphaFoldDB" id="A0A7R9AJT4"/>
<dbReference type="EMBL" id="CAJPEV010029040">
    <property type="protein sequence ID" value="CAG0908995.1"/>
    <property type="molecule type" value="Genomic_DNA"/>
</dbReference>
<dbReference type="SUPFAM" id="SSF50104">
    <property type="entry name" value="Translation proteins SH3-like domain"/>
    <property type="match status" value="1"/>
</dbReference>
<dbReference type="Pfam" id="PF08207">
    <property type="entry name" value="EFP_N"/>
    <property type="match status" value="1"/>
</dbReference>
<dbReference type="GO" id="GO:0005737">
    <property type="term" value="C:cytoplasm"/>
    <property type="evidence" value="ECO:0007669"/>
    <property type="project" value="TreeGrafter"/>
</dbReference>
<evidence type="ECO:0000313" key="3">
    <source>
        <dbReference type="EMBL" id="CAD7255482.1"/>
    </source>
</evidence>
<dbReference type="Pfam" id="PF01132">
    <property type="entry name" value="EFP"/>
    <property type="match status" value="1"/>
</dbReference>
<evidence type="ECO:0000256" key="1">
    <source>
        <dbReference type="ARBA" id="ARBA00009479"/>
    </source>
</evidence>
<feature type="non-terminal residue" evidence="3">
    <location>
        <position position="1"/>
    </location>
</feature>
<proteinExistence type="inferred from homology"/>
<reference evidence="3" key="1">
    <citation type="submission" date="2020-11" db="EMBL/GenBank/DDBJ databases">
        <authorList>
            <person name="Tran Van P."/>
        </authorList>
    </citation>
    <scope>NUCLEOTIDE SEQUENCE</scope>
</reference>
<dbReference type="SMART" id="SM01185">
    <property type="entry name" value="EFP"/>
    <property type="match status" value="1"/>
</dbReference>
<accession>A0A7R9AJT4</accession>
<dbReference type="PANTHER" id="PTHR30053">
    <property type="entry name" value="ELONGATION FACTOR P"/>
    <property type="match status" value="1"/>
</dbReference>
<organism evidence="3">
    <name type="scientific">Darwinula stevensoni</name>
    <dbReference type="NCBI Taxonomy" id="69355"/>
    <lineage>
        <taxon>Eukaryota</taxon>
        <taxon>Metazoa</taxon>
        <taxon>Ecdysozoa</taxon>
        <taxon>Arthropoda</taxon>
        <taxon>Crustacea</taxon>
        <taxon>Oligostraca</taxon>
        <taxon>Ostracoda</taxon>
        <taxon>Podocopa</taxon>
        <taxon>Podocopida</taxon>
        <taxon>Darwinulocopina</taxon>
        <taxon>Darwinuloidea</taxon>
        <taxon>Darwinulidae</taxon>
        <taxon>Darwinula</taxon>
    </lineage>
</organism>
<protein>
    <recommendedName>
        <fullName evidence="2">Translation elongation factor P/YeiP central domain-containing protein</fullName>
    </recommendedName>
</protein>
<feature type="domain" description="Translation elongation factor P/YeiP central" evidence="2">
    <location>
        <begin position="65"/>
        <end position="120"/>
    </location>
</feature>
<dbReference type="OrthoDB" id="8189483at2759"/>
<dbReference type="InterPro" id="IPR012340">
    <property type="entry name" value="NA-bd_OB-fold"/>
</dbReference>
<dbReference type="InterPro" id="IPR020599">
    <property type="entry name" value="Transl_elong_fac_P/YeiP"/>
</dbReference>
<dbReference type="EMBL" id="LR928558">
    <property type="protein sequence ID" value="CAD7255482.1"/>
    <property type="molecule type" value="Genomic_DNA"/>
</dbReference>
<dbReference type="InterPro" id="IPR001059">
    <property type="entry name" value="Transl_elong_P/YeiP_cen"/>
</dbReference>
<dbReference type="SUPFAM" id="SSF50249">
    <property type="entry name" value="Nucleic acid-binding proteins"/>
    <property type="match status" value="1"/>
</dbReference>
<gene>
    <name evidence="3" type="ORF">DSTB1V02_LOCUS15227</name>
</gene>
<dbReference type="Proteomes" id="UP000677054">
    <property type="component" value="Unassembled WGS sequence"/>
</dbReference>
<dbReference type="GO" id="GO:0003746">
    <property type="term" value="F:translation elongation factor activity"/>
    <property type="evidence" value="ECO:0007669"/>
    <property type="project" value="InterPro"/>
</dbReference>
<comment type="similarity">
    <text evidence="1">Belongs to the elongation factor P family.</text>
</comment>
<dbReference type="InterPro" id="IPR014722">
    <property type="entry name" value="Rib_uL2_dom2"/>
</dbReference>
<dbReference type="PANTHER" id="PTHR30053:SF12">
    <property type="entry name" value="ELONGATION FACTOR P (EF-P) FAMILY PROTEIN"/>
    <property type="match status" value="1"/>
</dbReference>
<evidence type="ECO:0000313" key="4">
    <source>
        <dbReference type="Proteomes" id="UP000677054"/>
    </source>
</evidence>
<evidence type="ECO:0000259" key="2">
    <source>
        <dbReference type="SMART" id="SM01185"/>
    </source>
</evidence>
<sequence>MRADIKNGLCIVWNHDIFQFVEFQHVKPGKGNAFVRCRMKSFKTGRVLEHTFPSGHEIETARVLRIPHQFLYNDDSGYHFMNQETYDQIFVNGDMIENKDLLKEGDVCDIVLHEETNQILATELPNFVVLE</sequence>
<dbReference type="CDD" id="cd04470">
    <property type="entry name" value="S1_EF-P_repeat_1"/>
    <property type="match status" value="1"/>
</dbReference>
<name>A0A7R9AJT4_9CRUS</name>
<dbReference type="InterPro" id="IPR008991">
    <property type="entry name" value="Translation_prot_SH3-like_sf"/>
</dbReference>
<dbReference type="InterPro" id="IPR013185">
    <property type="entry name" value="Transl_elong_KOW-like"/>
</dbReference>